<evidence type="ECO:0000313" key="3">
    <source>
        <dbReference type="EMBL" id="GAF81555.1"/>
    </source>
</evidence>
<dbReference type="AlphaFoldDB" id="X0TZH3"/>
<comment type="caution">
    <text evidence="3">The sequence shown here is derived from an EMBL/GenBank/DDBJ whole genome shotgun (WGS) entry which is preliminary data.</text>
</comment>
<dbReference type="EMBL" id="BARS01008630">
    <property type="protein sequence ID" value="GAF81555.1"/>
    <property type="molecule type" value="Genomic_DNA"/>
</dbReference>
<feature type="region of interest" description="Disordered" evidence="2">
    <location>
        <begin position="208"/>
        <end position="245"/>
    </location>
</feature>
<keyword evidence="1" id="KW-0175">Coiled coil</keyword>
<proteinExistence type="predicted"/>
<evidence type="ECO:0000256" key="2">
    <source>
        <dbReference type="SAM" id="MobiDB-lite"/>
    </source>
</evidence>
<feature type="compositionally biased region" description="Basic and acidic residues" evidence="2">
    <location>
        <begin position="227"/>
        <end position="236"/>
    </location>
</feature>
<accession>X0TZH3</accession>
<feature type="non-terminal residue" evidence="3">
    <location>
        <position position="1"/>
    </location>
</feature>
<sequence length="245" mass="27721">PYIRLSQNKKKNGEKKMVDYSEEEKALLDKCIGYYKGKVIPDENIDRNDPRLHIAAVDYCHSYGQFVRTAKQHDLKDSILEKNGVAVESDEVRQIRLAKERLQKISDKRIDKLATIEAEKKAELQKAIEAKEAAKQKIKDAEARHKAISSKEARAKAAQQKAETIAKEQADEIKRLKAKLEKKKDVDYLAEAAAELAKGEEAKLTVDPPVEVITKEPPAEVAPIEPEPVKEEKTVDELIEDLKEE</sequence>
<gene>
    <name evidence="3" type="ORF">S01H1_16403</name>
</gene>
<reference evidence="3" key="1">
    <citation type="journal article" date="2014" name="Front. Microbiol.">
        <title>High frequency of phylogenetically diverse reductive dehalogenase-homologous genes in deep subseafloor sedimentary metagenomes.</title>
        <authorList>
            <person name="Kawai M."/>
            <person name="Futagami T."/>
            <person name="Toyoda A."/>
            <person name="Takaki Y."/>
            <person name="Nishi S."/>
            <person name="Hori S."/>
            <person name="Arai W."/>
            <person name="Tsubouchi T."/>
            <person name="Morono Y."/>
            <person name="Uchiyama I."/>
            <person name="Ito T."/>
            <person name="Fujiyama A."/>
            <person name="Inagaki F."/>
            <person name="Takami H."/>
        </authorList>
    </citation>
    <scope>NUCLEOTIDE SEQUENCE</scope>
    <source>
        <strain evidence="3">Expedition CK06-06</strain>
    </source>
</reference>
<name>X0TZH3_9ZZZZ</name>
<organism evidence="3">
    <name type="scientific">marine sediment metagenome</name>
    <dbReference type="NCBI Taxonomy" id="412755"/>
    <lineage>
        <taxon>unclassified sequences</taxon>
        <taxon>metagenomes</taxon>
        <taxon>ecological metagenomes</taxon>
    </lineage>
</organism>
<protein>
    <submittedName>
        <fullName evidence="3">Uncharacterized protein</fullName>
    </submittedName>
</protein>
<feature type="coiled-coil region" evidence="1">
    <location>
        <begin position="113"/>
        <end position="186"/>
    </location>
</feature>
<evidence type="ECO:0000256" key="1">
    <source>
        <dbReference type="SAM" id="Coils"/>
    </source>
</evidence>